<comment type="caution">
    <text evidence="2">The sequence shown here is derived from an EMBL/GenBank/DDBJ whole genome shotgun (WGS) entry which is preliminary data.</text>
</comment>
<feature type="region of interest" description="Disordered" evidence="1">
    <location>
        <begin position="298"/>
        <end position="318"/>
    </location>
</feature>
<gene>
    <name evidence="2" type="ORF">EVAR_97120_1</name>
</gene>
<accession>A0A4C1WNQ1</accession>
<sequence length="382" mass="43058">MNAQERTKIDIGICIGIGIEKRIVFTIKVDSECPRNIFLRLVAEVCCHHLSYSPTNSDSVLALGVKRQYLPPESSPWILRMLAKLLSNSHSLASNATVTELSDNILSRENNKIQIPFENDTLTALPSIHSDHFKPEPPGGQCDWDKIGSKPTLERLLERAPDAISKTRLLLAVALQLSCNACKSHLFIRGPAVEANIYHELSCQRSCGGFPHHHILNDIIRRVLIFVKVSYTLEPLGLSRLDGKMSMRVTREQAYEKKSPERRRPLQGNDIGYLRSHVLVHEFMIIYYALAGWSGNRERRDERTKRKREKEKVRSRSKIPISSKPAVRNFVPIKRDNGSFHRAVGTAVCCPTVFDEDVTASLLTAPTFQAKFLSGFQPHTTG</sequence>
<dbReference type="AlphaFoldDB" id="A0A4C1WNQ1"/>
<dbReference type="EMBL" id="BGZK01000616">
    <property type="protein sequence ID" value="GBP53116.1"/>
    <property type="molecule type" value="Genomic_DNA"/>
</dbReference>
<name>A0A4C1WNQ1_EUMVA</name>
<dbReference type="Proteomes" id="UP000299102">
    <property type="component" value="Unassembled WGS sequence"/>
</dbReference>
<organism evidence="2 3">
    <name type="scientific">Eumeta variegata</name>
    <name type="common">Bagworm moth</name>
    <name type="synonym">Eumeta japonica</name>
    <dbReference type="NCBI Taxonomy" id="151549"/>
    <lineage>
        <taxon>Eukaryota</taxon>
        <taxon>Metazoa</taxon>
        <taxon>Ecdysozoa</taxon>
        <taxon>Arthropoda</taxon>
        <taxon>Hexapoda</taxon>
        <taxon>Insecta</taxon>
        <taxon>Pterygota</taxon>
        <taxon>Neoptera</taxon>
        <taxon>Endopterygota</taxon>
        <taxon>Lepidoptera</taxon>
        <taxon>Glossata</taxon>
        <taxon>Ditrysia</taxon>
        <taxon>Tineoidea</taxon>
        <taxon>Psychidae</taxon>
        <taxon>Oiketicinae</taxon>
        <taxon>Eumeta</taxon>
    </lineage>
</organism>
<evidence type="ECO:0000256" key="1">
    <source>
        <dbReference type="SAM" id="MobiDB-lite"/>
    </source>
</evidence>
<evidence type="ECO:0000313" key="2">
    <source>
        <dbReference type="EMBL" id="GBP53116.1"/>
    </source>
</evidence>
<reference evidence="2 3" key="1">
    <citation type="journal article" date="2019" name="Commun. Biol.">
        <title>The bagworm genome reveals a unique fibroin gene that provides high tensile strength.</title>
        <authorList>
            <person name="Kono N."/>
            <person name="Nakamura H."/>
            <person name="Ohtoshi R."/>
            <person name="Tomita M."/>
            <person name="Numata K."/>
            <person name="Arakawa K."/>
        </authorList>
    </citation>
    <scope>NUCLEOTIDE SEQUENCE [LARGE SCALE GENOMIC DNA]</scope>
</reference>
<dbReference type="OrthoDB" id="2016582at2759"/>
<protein>
    <submittedName>
        <fullName evidence="2">Uncharacterized protein</fullName>
    </submittedName>
</protein>
<keyword evidence="3" id="KW-1185">Reference proteome</keyword>
<proteinExistence type="predicted"/>
<feature type="compositionally biased region" description="Basic and acidic residues" evidence="1">
    <location>
        <begin position="298"/>
        <end position="314"/>
    </location>
</feature>
<evidence type="ECO:0000313" key="3">
    <source>
        <dbReference type="Proteomes" id="UP000299102"/>
    </source>
</evidence>